<dbReference type="AlphaFoldDB" id="A0A7S2WHU3"/>
<gene>
    <name evidence="2" type="ORF">QSP1433_LOCUS9448</name>
</gene>
<accession>A0A7S2WHU3</accession>
<name>A0A7S2WHU3_9STRA</name>
<sequence length="398" mass="45291">MERSVGGQNGLNNVDSVQRLIDMQGEQFEILKNKHEKSCAFLLNELDRIDLGSSQKLALKNHLTLMKEQFSTDLEATETLVSGSEKTMQVLSQYQQNGNGVPDQTERRRSFESLLSVPNMNVSTPESTRSTRKEASSLNYSRAGKKSQTRYVRNDHDEEDFLVNEEDYYHDQTFSRRGRMVGRVVDELSEELKWIDEHAIKARIESEKRLMKLLESLAARVAMLEIECERNRKHSGGTEKPTSGEISPELEKRLSYLEGLAKDLEKQGSLVQKLADRVQESVGEITETMQSQHRALENVQGSGFPSPKLSPDQLEFVKKIVSNGTGALEKDMKRRVKKGIESLETGRKIENARLENQLSDALARVEILESRVTDDHEQTIQILEMLLQDQKGGRSQRR</sequence>
<evidence type="ECO:0000256" key="1">
    <source>
        <dbReference type="SAM" id="MobiDB-lite"/>
    </source>
</evidence>
<evidence type="ECO:0000313" key="2">
    <source>
        <dbReference type="EMBL" id="CAD9687260.1"/>
    </source>
</evidence>
<protein>
    <submittedName>
        <fullName evidence="2">Uncharacterized protein</fullName>
    </submittedName>
</protein>
<reference evidence="2" key="1">
    <citation type="submission" date="2021-01" db="EMBL/GenBank/DDBJ databases">
        <authorList>
            <person name="Corre E."/>
            <person name="Pelletier E."/>
            <person name="Niang G."/>
            <person name="Scheremetjew M."/>
            <person name="Finn R."/>
            <person name="Kale V."/>
            <person name="Holt S."/>
            <person name="Cochrane G."/>
            <person name="Meng A."/>
            <person name="Brown T."/>
            <person name="Cohen L."/>
        </authorList>
    </citation>
    <scope>NUCLEOTIDE SEQUENCE</scope>
    <source>
        <strain evidence="2">NY070348D</strain>
    </source>
</reference>
<organism evidence="2">
    <name type="scientific">Mucochytrium quahogii</name>
    <dbReference type="NCBI Taxonomy" id="96639"/>
    <lineage>
        <taxon>Eukaryota</taxon>
        <taxon>Sar</taxon>
        <taxon>Stramenopiles</taxon>
        <taxon>Bigyra</taxon>
        <taxon>Labyrinthulomycetes</taxon>
        <taxon>Thraustochytrida</taxon>
        <taxon>Thraustochytriidae</taxon>
        <taxon>Mucochytrium</taxon>
    </lineage>
</organism>
<feature type="compositionally biased region" description="Polar residues" evidence="1">
    <location>
        <begin position="119"/>
        <end position="128"/>
    </location>
</feature>
<feature type="region of interest" description="Disordered" evidence="1">
    <location>
        <begin position="119"/>
        <end position="150"/>
    </location>
</feature>
<dbReference type="EMBL" id="HBHK01015072">
    <property type="protein sequence ID" value="CAD9687260.1"/>
    <property type="molecule type" value="Transcribed_RNA"/>
</dbReference>
<proteinExistence type="predicted"/>